<dbReference type="EMBL" id="CAESAQ020000006">
    <property type="protein sequence ID" value="CAB5494113.1"/>
    <property type="molecule type" value="Genomic_DNA"/>
</dbReference>
<reference evidence="2 6" key="3">
    <citation type="submission" date="2017-11" db="EMBL/GenBank/DDBJ databases">
        <title>Genome sequence of the bacterial symbiont EPR9N from a vent mussel Bathymodiolus thermophilus.</title>
        <authorList>
            <person name="Won Y.-J."/>
        </authorList>
    </citation>
    <scope>NUCLEOTIDE SEQUENCE [LARGE SCALE GENOMIC DNA]</scope>
    <source>
        <strain evidence="2 6">EPR9N</strain>
    </source>
</reference>
<proteinExistence type="predicted"/>
<reference evidence="3 7" key="4">
    <citation type="submission" date="2020-05" db="EMBL/GenBank/DDBJ databases">
        <authorList>
            <person name="Petersen J."/>
            <person name="Sayavedra L."/>
        </authorList>
    </citation>
    <scope>NUCLEOTIDE SEQUENCE [LARGE SCALE GENOMIC DNA]</scope>
    <source>
        <strain evidence="3">B thermophilus SOXS</strain>
    </source>
</reference>
<dbReference type="GO" id="GO:0051537">
    <property type="term" value="F:2 iron, 2 sulfur cluster binding"/>
    <property type="evidence" value="ECO:0007669"/>
    <property type="project" value="InterPro"/>
</dbReference>
<dbReference type="Proteomes" id="UP000643672">
    <property type="component" value="Unassembled WGS sequence"/>
</dbReference>
<dbReference type="OrthoDB" id="9806195at2"/>
<evidence type="ECO:0000313" key="3">
    <source>
        <dbReference type="EMBL" id="CAB5494113.1"/>
    </source>
</evidence>
<sequence>MLKIEVDNINGKTESLYVFGERSILSELEVHNVLIDYSCRQGHCGSCILQLLSGDVMHEDCLVPLSPGEILACQAKPITDIKIGLRDFT</sequence>
<evidence type="ECO:0000313" key="4">
    <source>
        <dbReference type="EMBL" id="OIR25587.1"/>
    </source>
</evidence>
<protein>
    <submittedName>
        <fullName evidence="3 4">Ferredoxin</fullName>
    </submittedName>
</protein>
<dbReference type="RefSeq" id="WP_071563361.1">
    <property type="nucleotide sequence ID" value="NZ_CAESAQ020000006.1"/>
</dbReference>
<dbReference type="Pfam" id="PF00111">
    <property type="entry name" value="Fer2"/>
    <property type="match status" value="1"/>
</dbReference>
<dbReference type="InterPro" id="IPR006058">
    <property type="entry name" value="2Fe2S_fd_BS"/>
</dbReference>
<dbReference type="EMBL" id="MIQH01000191">
    <property type="protein sequence ID" value="OIR25587.1"/>
    <property type="molecule type" value="Genomic_DNA"/>
</dbReference>
<organism evidence="4 5">
    <name type="scientific">Bathymodiolus thermophilus thioautotrophic gill symbiont</name>
    <dbReference type="NCBI Taxonomy" id="2360"/>
    <lineage>
        <taxon>Bacteria</taxon>
        <taxon>Pseudomonadati</taxon>
        <taxon>Pseudomonadota</taxon>
        <taxon>Gammaproteobacteria</taxon>
        <taxon>sulfur-oxidizing symbionts</taxon>
    </lineage>
</organism>
<dbReference type="InterPro" id="IPR001041">
    <property type="entry name" value="2Fe-2S_ferredoxin-type"/>
</dbReference>
<evidence type="ECO:0000259" key="1">
    <source>
        <dbReference type="PROSITE" id="PS51085"/>
    </source>
</evidence>
<evidence type="ECO:0000313" key="7">
    <source>
        <dbReference type="Proteomes" id="UP000643672"/>
    </source>
</evidence>
<reference evidence="4" key="2">
    <citation type="journal article" date="2017" name="Stand. Genomic Sci.">
        <title>Genome sequence of the sulfur-oxidizing Bathymodiolus thermophilus gill endosymbiont.</title>
        <authorList>
            <person name="Ponnudurai R."/>
            <person name="Sayavedra L."/>
            <person name="Kleiner M."/>
            <person name="Heiden S.E."/>
            <person name="Thurmer A."/>
            <person name="Felbeck H."/>
            <person name="Schluter R."/>
            <person name="Sievert S.M."/>
            <person name="Daniel R."/>
            <person name="Schweder T."/>
            <person name="Markert S."/>
        </authorList>
    </citation>
    <scope>NUCLEOTIDE SEQUENCE</scope>
    <source>
        <strain evidence="4">BAT/CrabSpa'14</strain>
    </source>
</reference>
<accession>A0A1J5TXK7</accession>
<dbReference type="SUPFAM" id="SSF54292">
    <property type="entry name" value="2Fe-2S ferredoxin-like"/>
    <property type="match status" value="1"/>
</dbReference>
<dbReference type="AlphaFoldDB" id="A0A1J5TXK7"/>
<dbReference type="Proteomes" id="UP000278334">
    <property type="component" value="Chromosome"/>
</dbReference>
<dbReference type="Gene3D" id="3.10.20.30">
    <property type="match status" value="1"/>
</dbReference>
<dbReference type="KEGG" id="bthg:MS2017_1049"/>
<keyword evidence="7" id="KW-1185">Reference proteome</keyword>
<dbReference type="EMBL" id="CP024634">
    <property type="protein sequence ID" value="AYQ56756.1"/>
    <property type="molecule type" value="Genomic_DNA"/>
</dbReference>
<dbReference type="InterPro" id="IPR012675">
    <property type="entry name" value="Beta-grasp_dom_sf"/>
</dbReference>
<reference evidence="5" key="1">
    <citation type="submission" date="2016-09" db="EMBL/GenBank/DDBJ databases">
        <title>Genome Sequence of Bathymodiolus thermophilus sulfur-oxidizing gill endosymbiont.</title>
        <authorList>
            <person name="Ponnudurai R."/>
            <person name="Kleiner M."/>
            <person name="Sayavedra L."/>
            <person name="Thuermer A."/>
            <person name="Felbeck H."/>
            <person name="Schlueter R."/>
            <person name="Schweder T."/>
            <person name="Markert S."/>
        </authorList>
    </citation>
    <scope>NUCLEOTIDE SEQUENCE [LARGE SCALE GENOMIC DNA]</scope>
    <source>
        <strain evidence="5">BAT/CrabSpa'14</strain>
    </source>
</reference>
<evidence type="ECO:0000313" key="6">
    <source>
        <dbReference type="Proteomes" id="UP000278334"/>
    </source>
</evidence>
<dbReference type="CDD" id="cd00207">
    <property type="entry name" value="fer2"/>
    <property type="match status" value="1"/>
</dbReference>
<feature type="domain" description="2Fe-2S ferredoxin-type" evidence="1">
    <location>
        <begin position="1"/>
        <end position="89"/>
    </location>
</feature>
<dbReference type="PROSITE" id="PS51085">
    <property type="entry name" value="2FE2S_FER_2"/>
    <property type="match status" value="1"/>
</dbReference>
<gene>
    <name evidence="4" type="ORF">BGC33_07125</name>
    <name evidence="2" type="ORF">MS2017_1049</name>
    <name evidence="3" type="ORF">THERMOS_46</name>
</gene>
<evidence type="ECO:0000313" key="2">
    <source>
        <dbReference type="EMBL" id="AYQ56756.1"/>
    </source>
</evidence>
<name>A0A1J5TXK7_9GAMM</name>
<dbReference type="Proteomes" id="UP000182798">
    <property type="component" value="Unassembled WGS sequence"/>
</dbReference>
<dbReference type="PROSITE" id="PS00197">
    <property type="entry name" value="2FE2S_FER_1"/>
    <property type="match status" value="1"/>
</dbReference>
<evidence type="ECO:0000313" key="5">
    <source>
        <dbReference type="Proteomes" id="UP000182798"/>
    </source>
</evidence>
<dbReference type="InterPro" id="IPR036010">
    <property type="entry name" value="2Fe-2S_ferredoxin-like_sf"/>
</dbReference>